<feature type="region of interest" description="Disordered" evidence="1">
    <location>
        <begin position="1"/>
        <end position="134"/>
    </location>
</feature>
<feature type="compositionally biased region" description="Basic and acidic residues" evidence="1">
    <location>
        <begin position="37"/>
        <end position="50"/>
    </location>
</feature>
<dbReference type="Proteomes" id="UP000523955">
    <property type="component" value="Unassembled WGS sequence"/>
</dbReference>
<evidence type="ECO:0000256" key="1">
    <source>
        <dbReference type="SAM" id="MobiDB-lite"/>
    </source>
</evidence>
<dbReference type="RefSeq" id="WP_185253930.1">
    <property type="nucleotide sequence ID" value="NZ_JACKXE010000001.1"/>
</dbReference>
<accession>A0A7X0RIS5</accession>
<protein>
    <submittedName>
        <fullName evidence="2">Uncharacterized protein</fullName>
    </submittedName>
</protein>
<feature type="compositionally biased region" description="Basic and acidic residues" evidence="1">
    <location>
        <begin position="9"/>
        <end position="22"/>
    </location>
</feature>
<comment type="caution">
    <text evidence="2">The sequence shown here is derived from an EMBL/GenBank/DDBJ whole genome shotgun (WGS) entry which is preliminary data.</text>
</comment>
<dbReference type="AlphaFoldDB" id="A0A7X0RIS5"/>
<organism evidence="2 3">
    <name type="scientific">Nocardioides luti</name>
    <dbReference type="NCBI Taxonomy" id="2761101"/>
    <lineage>
        <taxon>Bacteria</taxon>
        <taxon>Bacillati</taxon>
        <taxon>Actinomycetota</taxon>
        <taxon>Actinomycetes</taxon>
        <taxon>Propionibacteriales</taxon>
        <taxon>Nocardioidaceae</taxon>
        <taxon>Nocardioides</taxon>
    </lineage>
</organism>
<name>A0A7X0RIS5_9ACTN</name>
<evidence type="ECO:0000313" key="3">
    <source>
        <dbReference type="Proteomes" id="UP000523955"/>
    </source>
</evidence>
<evidence type="ECO:0000313" key="2">
    <source>
        <dbReference type="EMBL" id="MBB6628922.1"/>
    </source>
</evidence>
<proteinExistence type="predicted"/>
<keyword evidence="3" id="KW-1185">Reference proteome</keyword>
<reference evidence="2 3" key="1">
    <citation type="submission" date="2020-08" db="EMBL/GenBank/DDBJ databases">
        <authorList>
            <person name="Seo M.-J."/>
        </authorList>
    </citation>
    <scope>NUCLEOTIDE SEQUENCE [LARGE SCALE GENOMIC DNA]</scope>
    <source>
        <strain evidence="2 3">KIGAM211</strain>
    </source>
</reference>
<gene>
    <name evidence="2" type="ORF">H5V45_16460</name>
</gene>
<dbReference type="EMBL" id="JACKXE010000001">
    <property type="protein sequence ID" value="MBB6628922.1"/>
    <property type="molecule type" value="Genomic_DNA"/>
</dbReference>
<sequence length="134" mass="14657">MNAPDTDTATDRSTETDERTDTQDGADAATEQEVEEERERRLDPDNRPEGAEVDNTGENMPDFVKGDHSGEGADGTSDPAQAFRDNPPSDEEIKEIEEERERRLAPENRPEGAEVDNTDGRGHGTTDDEPGTGD</sequence>
<feature type="compositionally biased region" description="Basic and acidic residues" evidence="1">
    <location>
        <begin position="97"/>
        <end position="126"/>
    </location>
</feature>